<protein>
    <submittedName>
        <fullName evidence="2">Surface protein PspC</fullName>
    </submittedName>
</protein>
<organism evidence="2">
    <name type="scientific">human gut metagenome</name>
    <dbReference type="NCBI Taxonomy" id="408170"/>
    <lineage>
        <taxon>unclassified sequences</taxon>
        <taxon>metagenomes</taxon>
        <taxon>organismal metagenomes</taxon>
    </lineage>
</organism>
<evidence type="ECO:0000313" key="2">
    <source>
        <dbReference type="EMBL" id="ETJ16664.1"/>
    </source>
</evidence>
<keyword evidence="1" id="KW-0472">Membrane</keyword>
<evidence type="ECO:0000256" key="1">
    <source>
        <dbReference type="SAM" id="Phobius"/>
    </source>
</evidence>
<keyword evidence="1" id="KW-1133">Transmembrane helix</keyword>
<gene>
    <name evidence="2" type="ORF">Q604_UNBc4C00040G0001</name>
</gene>
<accession>W1WJP4</accession>
<reference evidence="2" key="1">
    <citation type="submission" date="2013-12" db="EMBL/GenBank/DDBJ databases">
        <title>A Varibaculum cambriense genome reconstructed from a premature infant gut community with otherwise low bacterial novelty that shifts toward anaerobic metabolism during the third week of life.</title>
        <authorList>
            <person name="Brown C.T."/>
            <person name="Sharon I."/>
            <person name="Thomas B.C."/>
            <person name="Castelle C.J."/>
            <person name="Morowitz M.J."/>
            <person name="Banfield J.F."/>
        </authorList>
    </citation>
    <scope>NUCLEOTIDE SEQUENCE</scope>
</reference>
<dbReference type="AlphaFoldDB" id="W1WJP4"/>
<proteinExistence type="predicted"/>
<dbReference type="EMBL" id="AZMM01018821">
    <property type="protein sequence ID" value="ETJ16664.1"/>
    <property type="molecule type" value="Genomic_DNA"/>
</dbReference>
<name>W1WJP4_9ZZZZ</name>
<keyword evidence="1" id="KW-0812">Transmembrane</keyword>
<feature type="transmembrane region" description="Helical" evidence="1">
    <location>
        <begin position="196"/>
        <end position="217"/>
    </location>
</feature>
<comment type="caution">
    <text evidence="2">The sequence shown here is derived from an EMBL/GenBank/DDBJ whole genome shotgun (WGS) entry which is preliminary data.</text>
</comment>
<feature type="non-terminal residue" evidence="2">
    <location>
        <position position="1"/>
    </location>
</feature>
<sequence>NRGGNRPYSSGTNATAVCRNHSRATKGGNITNAVAFNGGYVYDGYRTDDDDTSVYYNNGTKDVEVDADEDYNGYPLEKYGTKYATIVDGNDTDPYDNYLLDLSTGKIDDDESVGDKQDNAQNKLKTKLSKTDRYGKNSITNFDPILTNKYGEVWYQYSAEGDDDAADRTTGAGVGYYQGYSNDSGKYIDVTQDANIYLALKFIFCIVYFIFNSFFIINFTRW</sequence>